<organism evidence="6 7">
    <name type="scientific">Novilysobacter selenitireducens</name>
    <dbReference type="NCBI Taxonomy" id="2872639"/>
    <lineage>
        <taxon>Bacteria</taxon>
        <taxon>Pseudomonadati</taxon>
        <taxon>Pseudomonadota</taxon>
        <taxon>Gammaproteobacteria</taxon>
        <taxon>Lysobacterales</taxon>
        <taxon>Lysobacteraceae</taxon>
        <taxon>Novilysobacter</taxon>
    </lineage>
</organism>
<evidence type="ECO:0000256" key="4">
    <source>
        <dbReference type="SAM" id="Phobius"/>
    </source>
</evidence>
<dbReference type="PANTHER" id="PTHR42852">
    <property type="entry name" value="THIOL:DISULFIDE INTERCHANGE PROTEIN DSBE"/>
    <property type="match status" value="1"/>
</dbReference>
<evidence type="ECO:0000256" key="3">
    <source>
        <dbReference type="ARBA" id="ARBA00023284"/>
    </source>
</evidence>
<dbReference type="SUPFAM" id="SSF52833">
    <property type="entry name" value="Thioredoxin-like"/>
    <property type="match status" value="1"/>
</dbReference>
<dbReference type="Proteomes" id="UP001430954">
    <property type="component" value="Unassembled WGS sequence"/>
</dbReference>
<keyword evidence="3" id="KW-0676">Redox-active center</keyword>
<proteinExistence type="predicted"/>
<keyword evidence="7" id="KW-1185">Reference proteome</keyword>
<dbReference type="InterPro" id="IPR001640">
    <property type="entry name" value="Lgt"/>
</dbReference>
<accession>A0ABS7T8C8</accession>
<dbReference type="PROSITE" id="PS51352">
    <property type="entry name" value="THIOREDOXIN_2"/>
    <property type="match status" value="1"/>
</dbReference>
<feature type="transmembrane region" description="Helical" evidence="4">
    <location>
        <begin position="109"/>
        <end position="130"/>
    </location>
</feature>
<dbReference type="InterPro" id="IPR013740">
    <property type="entry name" value="Redoxin"/>
</dbReference>
<feature type="transmembrane region" description="Helical" evidence="4">
    <location>
        <begin position="72"/>
        <end position="97"/>
    </location>
</feature>
<feature type="transmembrane region" description="Helical" evidence="4">
    <location>
        <begin position="39"/>
        <end position="60"/>
    </location>
</feature>
<comment type="caution">
    <text evidence="6">The sequence shown here is derived from an EMBL/GenBank/DDBJ whole genome shotgun (WGS) entry which is preliminary data.</text>
</comment>
<comment type="subcellular location">
    <subcellularLocation>
        <location evidence="1">Cell envelope</location>
    </subcellularLocation>
</comment>
<evidence type="ECO:0000259" key="5">
    <source>
        <dbReference type="PROSITE" id="PS51352"/>
    </source>
</evidence>
<dbReference type="InterPro" id="IPR050553">
    <property type="entry name" value="Thioredoxin_ResA/DsbE_sf"/>
</dbReference>
<keyword evidence="4" id="KW-1133">Transmembrane helix</keyword>
<dbReference type="InterPro" id="IPR013766">
    <property type="entry name" value="Thioredoxin_domain"/>
</dbReference>
<protein>
    <submittedName>
        <fullName evidence="6">TlpA family protein disulfide reductase</fullName>
    </submittedName>
</protein>
<feature type="transmembrane region" description="Helical" evidence="4">
    <location>
        <begin position="6"/>
        <end position="27"/>
    </location>
</feature>
<dbReference type="PANTHER" id="PTHR42852:SF18">
    <property type="entry name" value="CHROMOSOME UNDETERMINED SCAFFOLD_47, WHOLE GENOME SHOTGUN SEQUENCE"/>
    <property type="match status" value="1"/>
</dbReference>
<dbReference type="InterPro" id="IPR036249">
    <property type="entry name" value="Thioredoxin-like_sf"/>
</dbReference>
<keyword evidence="2" id="KW-0201">Cytochrome c-type biogenesis</keyword>
<dbReference type="InterPro" id="IPR017937">
    <property type="entry name" value="Thioredoxin_CS"/>
</dbReference>
<name>A0ABS7T8C8_9GAMM</name>
<dbReference type="PROSITE" id="PS00194">
    <property type="entry name" value="THIOREDOXIN_1"/>
    <property type="match status" value="1"/>
</dbReference>
<evidence type="ECO:0000256" key="1">
    <source>
        <dbReference type="ARBA" id="ARBA00004196"/>
    </source>
</evidence>
<dbReference type="RefSeq" id="WP_223676586.1">
    <property type="nucleotide sequence ID" value="NZ_JAINZW010000005.1"/>
</dbReference>
<gene>
    <name evidence="6" type="ORF">K6753_11380</name>
</gene>
<dbReference type="Pfam" id="PF01790">
    <property type="entry name" value="LGT"/>
    <property type="match status" value="1"/>
</dbReference>
<evidence type="ECO:0000313" key="6">
    <source>
        <dbReference type="EMBL" id="MBZ4040132.1"/>
    </source>
</evidence>
<keyword evidence="4" id="KW-0472">Membrane</keyword>
<evidence type="ECO:0000313" key="7">
    <source>
        <dbReference type="Proteomes" id="UP001430954"/>
    </source>
</evidence>
<reference evidence="6 7" key="1">
    <citation type="submission" date="2021-09" db="EMBL/GenBank/DDBJ databases">
        <title>Lysobacter sp. 13A isolated from the river sediment.</title>
        <authorList>
            <person name="Liu H."/>
            <person name="Li S."/>
            <person name="Mao S."/>
        </authorList>
    </citation>
    <scope>NUCLEOTIDE SEQUENCE [LARGE SCALE GENOMIC DNA]</scope>
    <source>
        <strain evidence="6 7">13A</strain>
    </source>
</reference>
<dbReference type="Pfam" id="PF08534">
    <property type="entry name" value="Redoxin"/>
    <property type="match status" value="1"/>
</dbReference>
<keyword evidence="4" id="KW-0812">Transmembrane</keyword>
<dbReference type="EMBL" id="JAINZW010000005">
    <property type="protein sequence ID" value="MBZ4040132.1"/>
    <property type="molecule type" value="Genomic_DNA"/>
</dbReference>
<dbReference type="CDD" id="cd02966">
    <property type="entry name" value="TlpA_like_family"/>
    <property type="match status" value="1"/>
</dbReference>
<dbReference type="Gene3D" id="3.40.30.10">
    <property type="entry name" value="Glutaredoxin"/>
    <property type="match status" value="1"/>
</dbReference>
<feature type="domain" description="Thioredoxin" evidence="5">
    <location>
        <begin position="131"/>
        <end position="272"/>
    </location>
</feature>
<sequence length="282" mass="29945">MTGVGPFSIAVVVALLAALAGYATARLSARRQPDAPTRAVGALLVDAVFIGLLVARAAYVVRWWPQYATAPWSIAAIGDGGFAWWAGLPAALAFVAWRTRRLQPLRRPALLGVAAGVAVWLAGTGVVELMHRSAPPLPATQLTTLDGTPARLDGFTGAPVVVNLWATWCPPCRREMPALAEAQAAYPGMRFVLPNQGEAAQTVRDFLAEEGLALDHVLLDPHSATMRAFGSRGLPTTLFFDADGRLVDAHMGELTRASLADTLRRRFGAVATLSSPPPESHE</sequence>
<evidence type="ECO:0000256" key="2">
    <source>
        <dbReference type="ARBA" id="ARBA00022748"/>
    </source>
</evidence>